<evidence type="ECO:0000256" key="1">
    <source>
        <dbReference type="SAM" id="MobiDB-lite"/>
    </source>
</evidence>
<name>A0ABW1FY36_9ACTN</name>
<gene>
    <name evidence="2" type="ORF">ACFP3V_00130</name>
</gene>
<keyword evidence="3" id="KW-1185">Reference proteome</keyword>
<evidence type="ECO:0000313" key="3">
    <source>
        <dbReference type="Proteomes" id="UP001596174"/>
    </source>
</evidence>
<evidence type="ECO:0008006" key="4">
    <source>
        <dbReference type="Google" id="ProtNLM"/>
    </source>
</evidence>
<dbReference type="EMBL" id="JBHSQJ010000001">
    <property type="protein sequence ID" value="MFC5905631.1"/>
    <property type="molecule type" value="Genomic_DNA"/>
</dbReference>
<evidence type="ECO:0000313" key="2">
    <source>
        <dbReference type="EMBL" id="MFC5905631.1"/>
    </source>
</evidence>
<feature type="region of interest" description="Disordered" evidence="1">
    <location>
        <begin position="177"/>
        <end position="201"/>
    </location>
</feature>
<organism evidence="2 3">
    <name type="scientific">Streptacidiphilus monticola</name>
    <dbReference type="NCBI Taxonomy" id="2161674"/>
    <lineage>
        <taxon>Bacteria</taxon>
        <taxon>Bacillati</taxon>
        <taxon>Actinomycetota</taxon>
        <taxon>Actinomycetes</taxon>
        <taxon>Kitasatosporales</taxon>
        <taxon>Streptomycetaceae</taxon>
        <taxon>Streptacidiphilus</taxon>
    </lineage>
</organism>
<accession>A0ABW1FY36</accession>
<reference evidence="3" key="1">
    <citation type="journal article" date="2019" name="Int. J. Syst. Evol. Microbiol.">
        <title>The Global Catalogue of Microorganisms (GCM) 10K type strain sequencing project: providing services to taxonomists for standard genome sequencing and annotation.</title>
        <authorList>
            <consortium name="The Broad Institute Genomics Platform"/>
            <consortium name="The Broad Institute Genome Sequencing Center for Infectious Disease"/>
            <person name="Wu L."/>
            <person name="Ma J."/>
        </authorList>
    </citation>
    <scope>NUCLEOTIDE SEQUENCE [LARGE SCALE GENOMIC DNA]</scope>
    <source>
        <strain evidence="3">JCM 4816</strain>
    </source>
</reference>
<protein>
    <recommendedName>
        <fullName evidence="4">Peptidoglycan-binding protein</fullName>
    </recommendedName>
</protein>
<dbReference type="Proteomes" id="UP001596174">
    <property type="component" value="Unassembled WGS sequence"/>
</dbReference>
<dbReference type="RefSeq" id="WP_380578247.1">
    <property type="nucleotide sequence ID" value="NZ_JBHSQJ010000001.1"/>
</dbReference>
<sequence length="353" mass="35750">MKELTTAEKVHDAFDKLGAGHAITVDLQLRATADQLLALDAQDPSGGPKLTRAQAEQMAGIGITVAVSSDKPVKDALQSASADTGKLDPSLNMDLTVHSGTGAVLAEVRAVSGKEYLKLDFAALSEIGPSDQGSAGDLADLRSMSASLPPSMGALKNLLQGKWVSIDPAKFASFSKSLQSSGSGSGTNAARPSAAPSLDAAQQKKLTDALTGVFEKDVHLTDKGTKDGIDTVELKAGNTRTLLADVQKQVFPVLKSIPGFPGGLPTSAPTGVPTTPAVATLGIDTSSGTLSSVALDAGQFDTKHPGTHLPLVLGFKDTAAAVSAPAGAVEFDPASLGDMMSGLVGGSDTAPLN</sequence>
<comment type="caution">
    <text evidence="2">The sequence shown here is derived from an EMBL/GenBank/DDBJ whole genome shotgun (WGS) entry which is preliminary data.</text>
</comment>
<proteinExistence type="predicted"/>